<comment type="caution">
    <text evidence="2">The sequence shown here is derived from an EMBL/GenBank/DDBJ whole genome shotgun (WGS) entry which is preliminary data.</text>
</comment>
<dbReference type="Proteomes" id="UP000823749">
    <property type="component" value="Chromosome 1"/>
</dbReference>
<evidence type="ECO:0000313" key="3">
    <source>
        <dbReference type="Proteomes" id="UP000823749"/>
    </source>
</evidence>
<proteinExistence type="predicted"/>
<gene>
    <name evidence="2" type="ORF">RHGRI_001920</name>
</gene>
<reference evidence="2" key="1">
    <citation type="submission" date="2020-08" db="EMBL/GenBank/DDBJ databases">
        <title>Plant Genome Project.</title>
        <authorList>
            <person name="Zhang R.-G."/>
        </authorList>
    </citation>
    <scope>NUCLEOTIDE SEQUENCE</scope>
    <source>
        <strain evidence="2">WSP0</strain>
        <tissue evidence="2">Leaf</tissue>
    </source>
</reference>
<accession>A0AAV6LN75</accession>
<feature type="region of interest" description="Disordered" evidence="1">
    <location>
        <begin position="1"/>
        <end position="24"/>
    </location>
</feature>
<name>A0AAV6LN75_9ERIC</name>
<keyword evidence="3" id="KW-1185">Reference proteome</keyword>
<evidence type="ECO:0000256" key="1">
    <source>
        <dbReference type="SAM" id="MobiDB-lite"/>
    </source>
</evidence>
<evidence type="ECO:0000313" key="2">
    <source>
        <dbReference type="EMBL" id="KAG5566145.1"/>
    </source>
</evidence>
<dbReference type="AlphaFoldDB" id="A0AAV6LN75"/>
<feature type="region of interest" description="Disordered" evidence="1">
    <location>
        <begin position="62"/>
        <end position="98"/>
    </location>
</feature>
<sequence length="98" mass="10764">MKISISSDGDPDDKPAAVAPISPGGLEFNEGFGWEKHQTEKAALGRGKHQRKAVSYREAYAPQLGETLNESCPQEEPELEPEPEREYTPTGKALKVKL</sequence>
<protein>
    <submittedName>
        <fullName evidence="2">Uncharacterized protein</fullName>
    </submittedName>
</protein>
<organism evidence="2 3">
    <name type="scientific">Rhododendron griersonianum</name>
    <dbReference type="NCBI Taxonomy" id="479676"/>
    <lineage>
        <taxon>Eukaryota</taxon>
        <taxon>Viridiplantae</taxon>
        <taxon>Streptophyta</taxon>
        <taxon>Embryophyta</taxon>
        <taxon>Tracheophyta</taxon>
        <taxon>Spermatophyta</taxon>
        <taxon>Magnoliopsida</taxon>
        <taxon>eudicotyledons</taxon>
        <taxon>Gunneridae</taxon>
        <taxon>Pentapetalae</taxon>
        <taxon>asterids</taxon>
        <taxon>Ericales</taxon>
        <taxon>Ericaceae</taxon>
        <taxon>Ericoideae</taxon>
        <taxon>Rhodoreae</taxon>
        <taxon>Rhododendron</taxon>
    </lineage>
</organism>
<dbReference type="EMBL" id="JACTNZ010000001">
    <property type="protein sequence ID" value="KAG5566145.1"/>
    <property type="molecule type" value="Genomic_DNA"/>
</dbReference>